<proteinExistence type="predicted"/>
<evidence type="ECO:0000313" key="2">
    <source>
        <dbReference type="Proteomes" id="UP000220841"/>
    </source>
</evidence>
<dbReference type="Proteomes" id="UP000220841">
    <property type="component" value="Unassembled WGS sequence"/>
</dbReference>
<protein>
    <submittedName>
        <fullName evidence="1">Uncharacterized protein</fullName>
    </submittedName>
</protein>
<sequence length="238" mass="28856">MLYLHDVWVNWFEGEENGYNVCQFYEWRKDDMIELLDQVPLLKVDSTLYHYIENELLELPQKLMEDVHHKAYIRKNHERLQQEYCFVVTDGKGIIAVDSIGYNVPIRKSRLIPRHEQMVYEMVENVQTEKYEFQMEETEKEHHILSPSPYLMNGLTRKERQLKQLLFMALDQLHTMKNSAEIRYWYTEWDPSSYATVQHMEFEGVWIRLYDEVKNGWSEKHEQLCEHLTKGQPFFRGL</sequence>
<dbReference type="AlphaFoldDB" id="A0A2A8H8N8"/>
<evidence type="ECO:0000313" key="1">
    <source>
        <dbReference type="EMBL" id="PEP91630.1"/>
    </source>
</evidence>
<dbReference type="InterPro" id="IPR020909">
    <property type="entry name" value="UPF0736"/>
</dbReference>
<reference evidence="1 2" key="1">
    <citation type="submission" date="2017-09" db="EMBL/GenBank/DDBJ databases">
        <title>Large-scale bioinformatics analysis of Bacillus genomes uncovers conserved roles of natural products in bacterial physiology.</title>
        <authorList>
            <consortium name="Agbiome Team Llc"/>
            <person name="Bleich R.M."/>
            <person name="Grubbs K.J."/>
            <person name="Santa Maria K.C."/>
            <person name="Allen S.E."/>
            <person name="Farag S."/>
            <person name="Shank E.A."/>
            <person name="Bowers A."/>
        </authorList>
    </citation>
    <scope>NUCLEOTIDE SEQUENCE [LARGE SCALE GENOMIC DNA]</scope>
    <source>
        <strain evidence="1 2">AFS021349</strain>
    </source>
</reference>
<name>A0A2A8H8N8_9BACI</name>
<dbReference type="EMBL" id="NUBY01000233">
    <property type="protein sequence ID" value="PEP91630.1"/>
    <property type="molecule type" value="Genomic_DNA"/>
</dbReference>
<gene>
    <name evidence="1" type="ORF">CN585_27805</name>
</gene>
<organism evidence="1 2">
    <name type="scientific">Bacillus toyonensis</name>
    <dbReference type="NCBI Taxonomy" id="155322"/>
    <lineage>
        <taxon>Bacteria</taxon>
        <taxon>Bacillati</taxon>
        <taxon>Bacillota</taxon>
        <taxon>Bacilli</taxon>
        <taxon>Bacillales</taxon>
        <taxon>Bacillaceae</taxon>
        <taxon>Bacillus</taxon>
        <taxon>Bacillus cereus group</taxon>
    </lineage>
</organism>
<accession>A0A2A8H8N8</accession>
<dbReference type="RefSeq" id="WP_098227748.1">
    <property type="nucleotide sequence ID" value="NZ_NUBY01000233.1"/>
</dbReference>
<dbReference type="Pfam" id="PF12227">
    <property type="entry name" value="DUF3603"/>
    <property type="match status" value="1"/>
</dbReference>
<comment type="caution">
    <text evidence="1">The sequence shown here is derived from an EMBL/GenBank/DDBJ whole genome shotgun (WGS) entry which is preliminary data.</text>
</comment>